<gene>
    <name evidence="3" type="primary">coaE</name>
    <name evidence="5" type="ORF">GXN74_12865</name>
</gene>
<dbReference type="InterPro" id="IPR001977">
    <property type="entry name" value="Depp_CoAkinase"/>
</dbReference>
<reference evidence="5 6" key="1">
    <citation type="submission" date="2020-01" db="EMBL/GenBank/DDBJ databases">
        <title>Anaeroalcalibacter tamaniensis gen. nov., sp. nov., moderately halophilic strictly anaerobic fermenter bacterium from mud volcano of Taman peninsula.</title>
        <authorList>
            <person name="Frolova A."/>
            <person name="Merkel A.Y."/>
            <person name="Slobodkin A.I."/>
        </authorList>
    </citation>
    <scope>NUCLEOTIDE SEQUENCE [LARGE SCALE GENOMIC DNA]</scope>
    <source>
        <strain evidence="5 6">F-3ap</strain>
    </source>
</reference>
<organism evidence="5 6">
    <name type="scientific">Anaerotalea alkaliphila</name>
    <dbReference type="NCBI Taxonomy" id="2662126"/>
    <lineage>
        <taxon>Bacteria</taxon>
        <taxon>Bacillati</taxon>
        <taxon>Bacillota</taxon>
        <taxon>Clostridia</taxon>
        <taxon>Eubacteriales</taxon>
        <taxon>Anaerotalea</taxon>
    </lineage>
</organism>
<dbReference type="EC" id="2.7.1.24" evidence="3 4"/>
<dbReference type="Pfam" id="PF01121">
    <property type="entry name" value="CoaE"/>
    <property type="match status" value="1"/>
</dbReference>
<dbReference type="CDD" id="cd02022">
    <property type="entry name" value="DPCK"/>
    <property type="match status" value="1"/>
</dbReference>
<comment type="catalytic activity">
    <reaction evidence="3">
        <text>3'-dephospho-CoA + ATP = ADP + CoA + H(+)</text>
        <dbReference type="Rhea" id="RHEA:18245"/>
        <dbReference type="ChEBI" id="CHEBI:15378"/>
        <dbReference type="ChEBI" id="CHEBI:30616"/>
        <dbReference type="ChEBI" id="CHEBI:57287"/>
        <dbReference type="ChEBI" id="CHEBI:57328"/>
        <dbReference type="ChEBI" id="CHEBI:456216"/>
        <dbReference type="EC" id="2.7.1.24"/>
    </reaction>
</comment>
<dbReference type="InterPro" id="IPR027417">
    <property type="entry name" value="P-loop_NTPase"/>
</dbReference>
<comment type="caution">
    <text evidence="5">The sequence shown here is derived from an EMBL/GenBank/DDBJ whole genome shotgun (WGS) entry which is preliminary data.</text>
</comment>
<dbReference type="PANTHER" id="PTHR10695:SF46">
    <property type="entry name" value="BIFUNCTIONAL COENZYME A SYNTHASE-RELATED"/>
    <property type="match status" value="1"/>
</dbReference>
<dbReference type="AlphaFoldDB" id="A0A7X5HXT9"/>
<dbReference type="HAMAP" id="MF_00376">
    <property type="entry name" value="Dephospho_CoA_kinase"/>
    <property type="match status" value="1"/>
</dbReference>
<comment type="function">
    <text evidence="3">Catalyzes the phosphorylation of the 3'-hydroxyl group of dephosphocoenzyme A to form coenzyme A.</text>
</comment>
<dbReference type="UniPathway" id="UPA00241">
    <property type="reaction ID" value="UER00356"/>
</dbReference>
<accession>A0A7X5HXT9</accession>
<keyword evidence="3 5" id="KW-0808">Transferase</keyword>
<dbReference type="Proteomes" id="UP000461585">
    <property type="component" value="Unassembled WGS sequence"/>
</dbReference>
<evidence type="ECO:0000256" key="3">
    <source>
        <dbReference type="HAMAP-Rule" id="MF_00376"/>
    </source>
</evidence>
<dbReference type="GO" id="GO:0005737">
    <property type="term" value="C:cytoplasm"/>
    <property type="evidence" value="ECO:0007669"/>
    <property type="project" value="UniProtKB-SubCell"/>
</dbReference>
<dbReference type="EMBL" id="JAAEEH010000049">
    <property type="protein sequence ID" value="NDL68630.1"/>
    <property type="molecule type" value="Genomic_DNA"/>
</dbReference>
<dbReference type="GO" id="GO:0015937">
    <property type="term" value="P:coenzyme A biosynthetic process"/>
    <property type="evidence" value="ECO:0007669"/>
    <property type="project" value="UniProtKB-UniRule"/>
</dbReference>
<keyword evidence="3 5" id="KW-0418">Kinase</keyword>
<keyword evidence="2 3" id="KW-0067">ATP-binding</keyword>
<keyword evidence="6" id="KW-1185">Reference proteome</keyword>
<dbReference type="GO" id="GO:0004140">
    <property type="term" value="F:dephospho-CoA kinase activity"/>
    <property type="evidence" value="ECO:0007669"/>
    <property type="project" value="UniProtKB-UniRule"/>
</dbReference>
<evidence type="ECO:0000313" key="6">
    <source>
        <dbReference type="Proteomes" id="UP000461585"/>
    </source>
</evidence>
<evidence type="ECO:0000313" key="5">
    <source>
        <dbReference type="EMBL" id="NDL68630.1"/>
    </source>
</evidence>
<dbReference type="PROSITE" id="PS51219">
    <property type="entry name" value="DPCK"/>
    <property type="match status" value="1"/>
</dbReference>
<dbReference type="PANTHER" id="PTHR10695">
    <property type="entry name" value="DEPHOSPHO-COA KINASE-RELATED"/>
    <property type="match status" value="1"/>
</dbReference>
<dbReference type="SUPFAM" id="SSF52540">
    <property type="entry name" value="P-loop containing nucleoside triphosphate hydrolases"/>
    <property type="match status" value="1"/>
</dbReference>
<evidence type="ECO:0000256" key="1">
    <source>
        <dbReference type="ARBA" id="ARBA00022741"/>
    </source>
</evidence>
<evidence type="ECO:0000256" key="4">
    <source>
        <dbReference type="NCBIfam" id="TIGR00152"/>
    </source>
</evidence>
<dbReference type="GO" id="GO:0005524">
    <property type="term" value="F:ATP binding"/>
    <property type="evidence" value="ECO:0007669"/>
    <property type="project" value="UniProtKB-UniRule"/>
</dbReference>
<feature type="binding site" evidence="3">
    <location>
        <begin position="11"/>
        <end position="16"/>
    </location>
    <ligand>
        <name>ATP</name>
        <dbReference type="ChEBI" id="CHEBI:30616"/>
    </ligand>
</feature>
<dbReference type="RefSeq" id="WP_162371351.1">
    <property type="nucleotide sequence ID" value="NZ_JAAEEH010000049.1"/>
</dbReference>
<evidence type="ECO:0000256" key="2">
    <source>
        <dbReference type="ARBA" id="ARBA00022840"/>
    </source>
</evidence>
<keyword evidence="1 3" id="KW-0547">Nucleotide-binding</keyword>
<comment type="pathway">
    <text evidence="3">Cofactor biosynthesis; coenzyme A biosynthesis; CoA from (R)-pantothenate: step 5/5.</text>
</comment>
<dbReference type="Gene3D" id="3.40.50.300">
    <property type="entry name" value="P-loop containing nucleotide triphosphate hydrolases"/>
    <property type="match status" value="1"/>
</dbReference>
<sequence>MAVIGLIGGPGAGKSHVAGVLKGFYPVALIEADKVGHRLLAQDPQVRSLILSAFGPGVLDREGGIDRTALGAVVFFDRDKKETLDSIMLPRIKESIQKEIESLTQADPHMTIVVDGALLVEAGCGELLDNLWYVHADASTRRKRLVEDRGIPPERAEAMLKSQAPDAFYLAHADAVIDNSQGRSGEELEVEVGMALEKLKRNGMDD</sequence>
<comment type="subcellular location">
    <subcellularLocation>
        <location evidence="3">Cytoplasm</location>
    </subcellularLocation>
</comment>
<keyword evidence="3" id="KW-0963">Cytoplasm</keyword>
<proteinExistence type="inferred from homology"/>
<dbReference type="NCBIfam" id="TIGR00152">
    <property type="entry name" value="dephospho-CoA kinase"/>
    <property type="match status" value="1"/>
</dbReference>
<keyword evidence="3" id="KW-0173">Coenzyme A biosynthesis</keyword>
<comment type="similarity">
    <text evidence="3">Belongs to the CoaE family.</text>
</comment>
<name>A0A7X5HXT9_9FIRM</name>
<protein>
    <recommendedName>
        <fullName evidence="3 4">Dephospho-CoA kinase</fullName>
        <ecNumber evidence="3 4">2.7.1.24</ecNumber>
    </recommendedName>
    <alternativeName>
        <fullName evidence="3">Dephosphocoenzyme A kinase</fullName>
    </alternativeName>
</protein>